<name>A0A0B7JJ30_9GAMM</name>
<evidence type="ECO:0000313" key="2">
    <source>
        <dbReference type="Proteomes" id="UP000241426"/>
    </source>
</evidence>
<accession>A0A0B7JJ30</accession>
<evidence type="ECO:0000313" key="1">
    <source>
        <dbReference type="EMBL" id="PSU95903.1"/>
    </source>
</evidence>
<comment type="caution">
    <text evidence="1">The sequence shown here is derived from an EMBL/GenBank/DDBJ whole genome shotgun (WGS) entry which is preliminary data.</text>
</comment>
<protein>
    <submittedName>
        <fullName evidence="1">Uncharacterized protein</fullName>
    </submittedName>
</protein>
<gene>
    <name evidence="1" type="ORF">C9J27_17375</name>
</gene>
<dbReference type="GeneID" id="29945318"/>
<accession>A0A2T3KEQ0</accession>
<sequence>MKHILLLILAVISFQTYAQSKYVCTKDHAERDVEVIYHAPGSQILCEVKYTKQHQSDILWSAQHKVGYCETKAQKFTEKLASFGWSCYAVNDELKS</sequence>
<proteinExistence type="predicted"/>
<reference evidence="1 2" key="1">
    <citation type="submission" date="2018-01" db="EMBL/GenBank/DDBJ databases">
        <title>Whole genome sequencing of Histamine producing bacteria.</title>
        <authorList>
            <person name="Butler K."/>
        </authorList>
    </citation>
    <scope>NUCLEOTIDE SEQUENCE [LARGE SCALE GENOMIC DNA]</scope>
    <source>
        <strain evidence="1 2">FS-7.2</strain>
    </source>
</reference>
<dbReference type="eggNOG" id="ENOG5032YIE">
    <property type="taxonomic scope" value="Bacteria"/>
</dbReference>
<organism evidence="1 2">
    <name type="scientific">Photobacterium kishitanii</name>
    <dbReference type="NCBI Taxonomy" id="318456"/>
    <lineage>
        <taxon>Bacteria</taxon>
        <taxon>Pseudomonadati</taxon>
        <taxon>Pseudomonadota</taxon>
        <taxon>Gammaproteobacteria</taxon>
        <taxon>Vibrionales</taxon>
        <taxon>Vibrionaceae</taxon>
        <taxon>Photobacterium</taxon>
    </lineage>
</organism>
<dbReference type="EMBL" id="PYNF01000017">
    <property type="protein sequence ID" value="PSU95903.1"/>
    <property type="molecule type" value="Genomic_DNA"/>
</dbReference>
<dbReference type="Proteomes" id="UP000241426">
    <property type="component" value="Unassembled WGS sequence"/>
</dbReference>
<dbReference type="AlphaFoldDB" id="A0A0B7JJ30"/>
<dbReference type="RefSeq" id="WP_054262170.1">
    <property type="nucleotide sequence ID" value="NZ_LN794353.1"/>
</dbReference>